<dbReference type="PANTHER" id="PTHR33377:SF92">
    <property type="entry name" value="NB-ARC DOMAIN-CONTAINING PROTEIN"/>
    <property type="match status" value="1"/>
</dbReference>
<dbReference type="OrthoDB" id="692472at2759"/>
<proteinExistence type="predicted"/>
<gene>
    <name evidence="1" type="ORF">EJB05_40823</name>
</gene>
<dbReference type="PANTHER" id="PTHR33377">
    <property type="entry name" value="OS10G0134700 PROTEIN-RELATED"/>
    <property type="match status" value="1"/>
</dbReference>
<feature type="non-terminal residue" evidence="1">
    <location>
        <position position="1"/>
    </location>
</feature>
<reference evidence="1 2" key="1">
    <citation type="journal article" date="2019" name="Sci. Rep.">
        <title>A high-quality genome of Eragrostis curvula grass provides insights into Poaceae evolution and supports new strategies to enhance forage quality.</title>
        <authorList>
            <person name="Carballo J."/>
            <person name="Santos B.A.C.M."/>
            <person name="Zappacosta D."/>
            <person name="Garbus I."/>
            <person name="Selva J.P."/>
            <person name="Gallo C.A."/>
            <person name="Diaz A."/>
            <person name="Albertini E."/>
            <person name="Caccamo M."/>
            <person name="Echenique V."/>
        </authorList>
    </citation>
    <scope>NUCLEOTIDE SEQUENCE [LARGE SCALE GENOMIC DNA]</scope>
    <source>
        <strain evidence="2">cv. Victoria</strain>
        <tissue evidence="1">Leaf</tissue>
    </source>
</reference>
<dbReference type="Proteomes" id="UP000324897">
    <property type="component" value="Unassembled WGS sequence"/>
</dbReference>
<comment type="caution">
    <text evidence="1">The sequence shown here is derived from an EMBL/GenBank/DDBJ whole genome shotgun (WGS) entry which is preliminary data.</text>
</comment>
<name>A0A5J9TPF9_9POAL</name>
<dbReference type="Gramene" id="TVU13286">
    <property type="protein sequence ID" value="TVU13286"/>
    <property type="gene ID" value="EJB05_40823"/>
</dbReference>
<dbReference type="AlphaFoldDB" id="A0A5J9TPF9"/>
<protein>
    <recommendedName>
        <fullName evidence="3">Rx N-terminal domain-containing protein</fullName>
    </recommendedName>
</protein>
<dbReference type="EMBL" id="RWGY01000035">
    <property type="protein sequence ID" value="TVU13286.1"/>
    <property type="molecule type" value="Genomic_DNA"/>
</dbReference>
<accession>A0A5J9TPF9</accession>
<evidence type="ECO:0000313" key="1">
    <source>
        <dbReference type="EMBL" id="TVU13286.1"/>
    </source>
</evidence>
<sequence length="102" mass="12065">MVHWEQPRHVRDENIGNGLDMSWTRSGCLKYSKPPGSAVEDSLQRALLRAQVIVDEATKRHIINQVMLQHLGILRDTMYRGYYMLDTFRYKHHREKDAKDKL</sequence>
<keyword evidence="2" id="KW-1185">Reference proteome</keyword>
<evidence type="ECO:0000313" key="2">
    <source>
        <dbReference type="Proteomes" id="UP000324897"/>
    </source>
</evidence>
<evidence type="ECO:0008006" key="3">
    <source>
        <dbReference type="Google" id="ProtNLM"/>
    </source>
</evidence>
<organism evidence="1 2">
    <name type="scientific">Eragrostis curvula</name>
    <name type="common">weeping love grass</name>
    <dbReference type="NCBI Taxonomy" id="38414"/>
    <lineage>
        <taxon>Eukaryota</taxon>
        <taxon>Viridiplantae</taxon>
        <taxon>Streptophyta</taxon>
        <taxon>Embryophyta</taxon>
        <taxon>Tracheophyta</taxon>
        <taxon>Spermatophyta</taxon>
        <taxon>Magnoliopsida</taxon>
        <taxon>Liliopsida</taxon>
        <taxon>Poales</taxon>
        <taxon>Poaceae</taxon>
        <taxon>PACMAD clade</taxon>
        <taxon>Chloridoideae</taxon>
        <taxon>Eragrostideae</taxon>
        <taxon>Eragrostidinae</taxon>
        <taxon>Eragrostis</taxon>
    </lineage>
</organism>